<dbReference type="AlphaFoldDB" id="A0A0J7K015"/>
<dbReference type="InterPro" id="IPR013103">
    <property type="entry name" value="RVT_2"/>
</dbReference>
<dbReference type="GO" id="GO:0003964">
    <property type="term" value="F:RNA-directed DNA polymerase activity"/>
    <property type="evidence" value="ECO:0007669"/>
    <property type="project" value="UniProtKB-KW"/>
</dbReference>
<proteinExistence type="predicted"/>
<keyword evidence="2" id="KW-0695">RNA-directed DNA polymerase</keyword>
<evidence type="ECO:0000313" key="2">
    <source>
        <dbReference type="EMBL" id="KMQ83788.1"/>
    </source>
</evidence>
<comment type="caution">
    <text evidence="2">The sequence shown here is derived from an EMBL/GenBank/DDBJ whole genome shotgun (WGS) entry which is preliminary data.</text>
</comment>
<reference evidence="2 3" key="1">
    <citation type="submission" date="2015-04" db="EMBL/GenBank/DDBJ databases">
        <title>Lasius niger genome sequencing.</title>
        <authorList>
            <person name="Konorov E.A."/>
            <person name="Nikitin M.A."/>
            <person name="Kirill M.V."/>
            <person name="Chang P."/>
        </authorList>
    </citation>
    <scope>NUCLEOTIDE SEQUENCE [LARGE SCALE GENOMIC DNA]</scope>
    <source>
        <tissue evidence="2">Whole</tissue>
    </source>
</reference>
<dbReference type="Pfam" id="PF07727">
    <property type="entry name" value="RVT_2"/>
    <property type="match status" value="1"/>
</dbReference>
<keyword evidence="3" id="KW-1185">Reference proteome</keyword>
<keyword evidence="2" id="KW-0808">Transferase</keyword>
<dbReference type="STRING" id="67767.A0A0J7K015"/>
<feature type="domain" description="Reverse transcriptase Ty1/copia-type" evidence="1">
    <location>
        <begin position="18"/>
        <end position="111"/>
    </location>
</feature>
<evidence type="ECO:0000259" key="1">
    <source>
        <dbReference type="Pfam" id="PF07727"/>
    </source>
</evidence>
<organism evidence="2 3">
    <name type="scientific">Lasius niger</name>
    <name type="common">Black garden ant</name>
    <dbReference type="NCBI Taxonomy" id="67767"/>
    <lineage>
        <taxon>Eukaryota</taxon>
        <taxon>Metazoa</taxon>
        <taxon>Ecdysozoa</taxon>
        <taxon>Arthropoda</taxon>
        <taxon>Hexapoda</taxon>
        <taxon>Insecta</taxon>
        <taxon>Pterygota</taxon>
        <taxon>Neoptera</taxon>
        <taxon>Endopterygota</taxon>
        <taxon>Hymenoptera</taxon>
        <taxon>Apocrita</taxon>
        <taxon>Aculeata</taxon>
        <taxon>Formicoidea</taxon>
        <taxon>Formicidae</taxon>
        <taxon>Formicinae</taxon>
        <taxon>Lasius</taxon>
        <taxon>Lasius</taxon>
    </lineage>
</organism>
<sequence length="115" mass="13533">MLLERNRLLKNFLTSRQIRLYSNVAINCNRQDLIIEIYQLDVKTAFLYGDLNEIIYMEQPEGFDDGSGRVCKLNKSLYGLKQAPRQWYAKFDEFMQEYGLKPSDANPCVYTSFEL</sequence>
<accession>A0A0J7K015</accession>
<dbReference type="EMBL" id="LBMM01018442">
    <property type="protein sequence ID" value="KMQ83788.1"/>
    <property type="molecule type" value="Genomic_DNA"/>
</dbReference>
<dbReference type="OrthoDB" id="7615272at2759"/>
<name>A0A0J7K015_LASNI</name>
<dbReference type="PaxDb" id="67767-A0A0J7K015"/>
<evidence type="ECO:0000313" key="3">
    <source>
        <dbReference type="Proteomes" id="UP000036403"/>
    </source>
</evidence>
<protein>
    <submittedName>
        <fullName evidence="2">Reverse transcriptase-like protein</fullName>
    </submittedName>
</protein>
<dbReference type="Proteomes" id="UP000036403">
    <property type="component" value="Unassembled WGS sequence"/>
</dbReference>
<gene>
    <name evidence="2" type="ORF">RF55_19091</name>
</gene>
<keyword evidence="2" id="KW-0548">Nucleotidyltransferase</keyword>